<dbReference type="GO" id="GO:0009279">
    <property type="term" value="C:cell outer membrane"/>
    <property type="evidence" value="ECO:0007669"/>
    <property type="project" value="UniProtKB-SubCell"/>
</dbReference>
<dbReference type="AlphaFoldDB" id="A0A0P7WV83"/>
<reference evidence="8 9" key="1">
    <citation type="submission" date="2015-09" db="EMBL/GenBank/DDBJ databases">
        <title>Identification and resolution of microdiversity through metagenomic sequencing of parallel consortia.</title>
        <authorList>
            <person name="Nelson W.C."/>
            <person name="Romine M.F."/>
            <person name="Lindemann S.R."/>
        </authorList>
    </citation>
    <scope>NUCLEOTIDE SEQUENCE [LARGE SCALE GENOMIC DNA]</scope>
    <source>
        <strain evidence="8">HL-91</strain>
    </source>
</reference>
<evidence type="ECO:0000313" key="9">
    <source>
        <dbReference type="Proteomes" id="UP000050413"/>
    </source>
</evidence>
<dbReference type="STRING" id="1666912.Ga0058931_0017"/>
<evidence type="ECO:0000259" key="6">
    <source>
        <dbReference type="Pfam" id="PF05433"/>
    </source>
</evidence>
<evidence type="ECO:0000256" key="3">
    <source>
        <dbReference type="ARBA" id="ARBA00015281"/>
    </source>
</evidence>
<dbReference type="RefSeq" id="WP_141655832.1">
    <property type="nucleotide sequence ID" value="NZ_FBYC01000001.1"/>
</dbReference>
<comment type="caution">
    <text evidence="8">The sequence shown here is derived from an EMBL/GenBank/DDBJ whole genome shotgun (WGS) entry which is preliminary data.</text>
</comment>
<feature type="signal peptide" evidence="5">
    <location>
        <begin position="1"/>
        <end position="18"/>
    </location>
</feature>
<feature type="domain" description="Glycine zipper 2TM" evidence="6">
    <location>
        <begin position="27"/>
        <end position="66"/>
    </location>
</feature>
<dbReference type="InterPro" id="IPR008816">
    <property type="entry name" value="Gly_zipper_2TM_dom"/>
</dbReference>
<organism evidence="8 9">
    <name type="scientific">Roseibaca calidilacus</name>
    <dbReference type="NCBI Taxonomy" id="1666912"/>
    <lineage>
        <taxon>Bacteria</taxon>
        <taxon>Pseudomonadati</taxon>
        <taxon>Pseudomonadota</taxon>
        <taxon>Alphaproteobacteria</taxon>
        <taxon>Rhodobacterales</taxon>
        <taxon>Paracoccaceae</taxon>
        <taxon>Roseinatronobacter</taxon>
    </lineage>
</organism>
<sequence length="69" mass="6362">MKKIVSIAVFAVGFGALAGCTNDPQINAVTGGLIGAAAGSKIGSGSGRTAAMLGGAALGTAAGGNARTN</sequence>
<keyword evidence="4" id="KW-0449">Lipoprotein</keyword>
<dbReference type="Proteomes" id="UP000050413">
    <property type="component" value="Unassembled WGS sequence"/>
</dbReference>
<gene>
    <name evidence="7" type="ORF">Ga0058931_0017</name>
    <name evidence="8" type="ORF">HLUCCA05_14015</name>
</gene>
<dbReference type="EMBL" id="LJSG01000003">
    <property type="protein sequence ID" value="KPP95091.1"/>
    <property type="molecule type" value="Genomic_DNA"/>
</dbReference>
<name>A0A0P7WV83_9RHOB</name>
<comment type="subcellular location">
    <subcellularLocation>
        <location evidence="1">Cell outer membrane</location>
        <topology evidence="1">Lipid-anchor</topology>
    </subcellularLocation>
</comment>
<dbReference type="Proteomes" id="UP000182045">
    <property type="component" value="Unassembled WGS sequence"/>
</dbReference>
<accession>A0A0P7WV83</accession>
<protein>
    <recommendedName>
        <fullName evidence="3">17 kDa surface antigen</fullName>
    </recommendedName>
</protein>
<reference evidence="7 10" key="2">
    <citation type="submission" date="2016-01" db="EMBL/GenBank/DDBJ databases">
        <authorList>
            <person name="Varghese N."/>
        </authorList>
    </citation>
    <scope>NUCLEOTIDE SEQUENCE [LARGE SCALE GENOMIC DNA]</scope>
    <source>
        <strain evidence="7 10">HL-91</strain>
    </source>
</reference>
<evidence type="ECO:0000313" key="7">
    <source>
        <dbReference type="EMBL" id="CUX79339.1"/>
    </source>
</evidence>
<dbReference type="Pfam" id="PF05433">
    <property type="entry name" value="Rick_17kDa_Anti"/>
    <property type="match status" value="1"/>
</dbReference>
<proteinExistence type="inferred from homology"/>
<evidence type="ECO:0000256" key="4">
    <source>
        <dbReference type="ARBA" id="ARBA00023288"/>
    </source>
</evidence>
<keyword evidence="10" id="KW-1185">Reference proteome</keyword>
<evidence type="ECO:0000256" key="1">
    <source>
        <dbReference type="ARBA" id="ARBA00004459"/>
    </source>
</evidence>
<evidence type="ECO:0000256" key="5">
    <source>
        <dbReference type="SAM" id="SignalP"/>
    </source>
</evidence>
<evidence type="ECO:0000313" key="10">
    <source>
        <dbReference type="Proteomes" id="UP000182045"/>
    </source>
</evidence>
<keyword evidence="5" id="KW-0732">Signal</keyword>
<feature type="chain" id="PRO_5030013236" description="17 kDa surface antigen" evidence="5">
    <location>
        <begin position="19"/>
        <end position="69"/>
    </location>
</feature>
<evidence type="ECO:0000256" key="2">
    <source>
        <dbReference type="ARBA" id="ARBA00008681"/>
    </source>
</evidence>
<dbReference type="EMBL" id="FBYC01000001">
    <property type="protein sequence ID" value="CUX79339.1"/>
    <property type="molecule type" value="Genomic_DNA"/>
</dbReference>
<evidence type="ECO:0000313" key="8">
    <source>
        <dbReference type="EMBL" id="KPP95091.1"/>
    </source>
</evidence>
<dbReference type="PROSITE" id="PS51257">
    <property type="entry name" value="PROKAR_LIPOPROTEIN"/>
    <property type="match status" value="1"/>
</dbReference>
<comment type="similarity">
    <text evidence="2">Belongs to the rickettsiale 17 kDa surface antigen family.</text>
</comment>